<gene>
    <name evidence="1" type="ORF">AAWM_03409</name>
</gene>
<accession>A0A401KMN2</accession>
<evidence type="ECO:0000313" key="1">
    <source>
        <dbReference type="EMBL" id="GCB20524.1"/>
    </source>
</evidence>
<sequence>MFTATAQAVPNAMFSRSSHMNVNFEIAPSLLIDPDVPVAVGRSILLQISYSQFETVLSDKCGYSRNSEAIHNGGTRPRSADLATMQLGKSRQGVGSRFSVLEIVVLGIKVPDFGQNLSAPPLIVIFRNITPSLYSTIYNIAKEGIISRSFSRWKGCGLPLSNTNADDAVIDAFNAAFTASIKSSRDISTVKISQVHLLCQDWTQYFEAEGLQLQHYGMLVSNSSDRAGENSVLPGIKGGWSFGLPNIYQQDLLNLATGSDTRTLMSMLLRTMQEATKTGIL</sequence>
<evidence type="ECO:0000313" key="2">
    <source>
        <dbReference type="Proteomes" id="UP000286921"/>
    </source>
</evidence>
<dbReference type="Proteomes" id="UP000286921">
    <property type="component" value="Unassembled WGS sequence"/>
</dbReference>
<organism evidence="1 2">
    <name type="scientific">Aspergillus awamori</name>
    <name type="common">Black koji mold</name>
    <dbReference type="NCBI Taxonomy" id="105351"/>
    <lineage>
        <taxon>Eukaryota</taxon>
        <taxon>Fungi</taxon>
        <taxon>Dikarya</taxon>
        <taxon>Ascomycota</taxon>
        <taxon>Pezizomycotina</taxon>
        <taxon>Eurotiomycetes</taxon>
        <taxon>Eurotiomycetidae</taxon>
        <taxon>Eurotiales</taxon>
        <taxon>Aspergillaceae</taxon>
        <taxon>Aspergillus</taxon>
    </lineage>
</organism>
<comment type="caution">
    <text evidence="1">The sequence shown here is derived from an EMBL/GenBank/DDBJ whole genome shotgun (WGS) entry which is preliminary data.</text>
</comment>
<proteinExistence type="predicted"/>
<reference evidence="1 2" key="1">
    <citation type="submission" date="2016-09" db="EMBL/GenBank/DDBJ databases">
        <title>Aspergillus awamori IFM 58123T.</title>
        <authorList>
            <person name="Kusuya Y."/>
            <person name="Shimizu M."/>
            <person name="Takahashi H."/>
            <person name="Yaguchi T."/>
        </authorList>
    </citation>
    <scope>NUCLEOTIDE SEQUENCE [LARGE SCALE GENOMIC DNA]</scope>
    <source>
        <strain evidence="1 2">IFM 58123</strain>
    </source>
</reference>
<dbReference type="EMBL" id="BDHI01000007">
    <property type="protein sequence ID" value="GCB20524.1"/>
    <property type="molecule type" value="Genomic_DNA"/>
</dbReference>
<dbReference type="AlphaFoldDB" id="A0A401KMN2"/>
<protein>
    <submittedName>
        <fullName evidence="1">Uncharacterized protein</fullName>
    </submittedName>
</protein>
<keyword evidence="2" id="KW-1185">Reference proteome</keyword>
<name>A0A401KMN2_ASPAW</name>